<reference evidence="8" key="1">
    <citation type="journal article" date="2021" name="Nat. Commun.">
        <title>Genetic determinants of endophytism in the Arabidopsis root mycobiome.</title>
        <authorList>
            <person name="Mesny F."/>
            <person name="Miyauchi S."/>
            <person name="Thiergart T."/>
            <person name="Pickel B."/>
            <person name="Atanasova L."/>
            <person name="Karlsson M."/>
            <person name="Huettel B."/>
            <person name="Barry K.W."/>
            <person name="Haridas S."/>
            <person name="Chen C."/>
            <person name="Bauer D."/>
            <person name="Andreopoulos W."/>
            <person name="Pangilinan J."/>
            <person name="LaButti K."/>
            <person name="Riley R."/>
            <person name="Lipzen A."/>
            <person name="Clum A."/>
            <person name="Drula E."/>
            <person name="Henrissat B."/>
            <person name="Kohler A."/>
            <person name="Grigoriev I.V."/>
            <person name="Martin F.M."/>
            <person name="Hacquard S."/>
        </authorList>
    </citation>
    <scope>NUCLEOTIDE SEQUENCE</scope>
    <source>
        <strain evidence="8">FSSC 5 MPI-SDFR-AT-0091</strain>
    </source>
</reference>
<evidence type="ECO:0000313" key="9">
    <source>
        <dbReference type="Proteomes" id="UP000736672"/>
    </source>
</evidence>
<feature type="transmembrane region" description="Helical" evidence="6">
    <location>
        <begin position="6"/>
        <end position="24"/>
    </location>
</feature>
<keyword evidence="2 6" id="KW-0812">Transmembrane</keyword>
<keyword evidence="3 6" id="KW-1133">Transmembrane helix</keyword>
<evidence type="ECO:0000259" key="7">
    <source>
        <dbReference type="Pfam" id="PF20684"/>
    </source>
</evidence>
<feature type="transmembrane region" description="Helical" evidence="6">
    <location>
        <begin position="44"/>
        <end position="67"/>
    </location>
</feature>
<feature type="transmembrane region" description="Helical" evidence="6">
    <location>
        <begin position="186"/>
        <end position="211"/>
    </location>
</feature>
<dbReference type="AlphaFoldDB" id="A0A9P9G1X3"/>
<name>A0A9P9G1X3_FUSSL</name>
<comment type="caution">
    <text evidence="8">The sequence shown here is derived from an EMBL/GenBank/DDBJ whole genome shotgun (WGS) entry which is preliminary data.</text>
</comment>
<keyword evidence="9" id="KW-1185">Reference proteome</keyword>
<dbReference type="GO" id="GO:0016020">
    <property type="term" value="C:membrane"/>
    <property type="evidence" value="ECO:0007669"/>
    <property type="project" value="UniProtKB-SubCell"/>
</dbReference>
<evidence type="ECO:0000313" key="8">
    <source>
        <dbReference type="EMBL" id="KAH7229944.1"/>
    </source>
</evidence>
<dbReference type="PANTHER" id="PTHR33048">
    <property type="entry name" value="PTH11-LIKE INTEGRAL MEMBRANE PROTEIN (AFU_ORTHOLOGUE AFUA_5G11245)"/>
    <property type="match status" value="1"/>
</dbReference>
<organism evidence="8 9">
    <name type="scientific">Fusarium solani</name>
    <name type="common">Filamentous fungus</name>
    <dbReference type="NCBI Taxonomy" id="169388"/>
    <lineage>
        <taxon>Eukaryota</taxon>
        <taxon>Fungi</taxon>
        <taxon>Dikarya</taxon>
        <taxon>Ascomycota</taxon>
        <taxon>Pezizomycotina</taxon>
        <taxon>Sordariomycetes</taxon>
        <taxon>Hypocreomycetidae</taxon>
        <taxon>Hypocreales</taxon>
        <taxon>Nectriaceae</taxon>
        <taxon>Fusarium</taxon>
        <taxon>Fusarium solani species complex</taxon>
    </lineage>
</organism>
<dbReference type="InterPro" id="IPR049326">
    <property type="entry name" value="Rhodopsin_dom_fungi"/>
</dbReference>
<evidence type="ECO:0000256" key="3">
    <source>
        <dbReference type="ARBA" id="ARBA00022989"/>
    </source>
</evidence>
<dbReference type="PANTHER" id="PTHR33048:SF2">
    <property type="entry name" value="SRPK"/>
    <property type="match status" value="1"/>
</dbReference>
<dbReference type="EMBL" id="JAGTJS010000042">
    <property type="protein sequence ID" value="KAH7229944.1"/>
    <property type="molecule type" value="Genomic_DNA"/>
</dbReference>
<dbReference type="Pfam" id="PF20684">
    <property type="entry name" value="Fung_rhodopsin"/>
    <property type="match status" value="1"/>
</dbReference>
<protein>
    <recommendedName>
        <fullName evidence="7">Rhodopsin domain-containing protein</fullName>
    </recommendedName>
</protein>
<accession>A0A9P9G1X3</accession>
<dbReference type="Proteomes" id="UP000736672">
    <property type="component" value="Unassembled WGS sequence"/>
</dbReference>
<feature type="transmembrane region" description="Helical" evidence="6">
    <location>
        <begin position="141"/>
        <end position="166"/>
    </location>
</feature>
<keyword evidence="4 6" id="KW-0472">Membrane</keyword>
<feature type="transmembrane region" description="Helical" evidence="6">
    <location>
        <begin position="258"/>
        <end position="279"/>
    </location>
</feature>
<evidence type="ECO:0000256" key="5">
    <source>
        <dbReference type="ARBA" id="ARBA00038359"/>
    </source>
</evidence>
<comment type="subcellular location">
    <subcellularLocation>
        <location evidence="1">Membrane</location>
        <topology evidence="1">Multi-pass membrane protein</topology>
    </subcellularLocation>
</comment>
<evidence type="ECO:0000256" key="4">
    <source>
        <dbReference type="ARBA" id="ARBA00023136"/>
    </source>
</evidence>
<gene>
    <name evidence="8" type="ORF">B0J15DRAFT_411147</name>
</gene>
<sequence length="375" mass="41637">MAALHSFAAEAFTLLALGIVVIGVRTYARAKQEGIRNLKMDDYLMLLVIVPYTTEIVLAYTVGARFYGLANNAMTDEQRAALSPSSEEYKWRHKSSRVNGSKIQIAGWAVYASVLWLIKSAMCAFYIRLTNGLSAYRTRINVGFVLIAVTYIAIIASIFCGCQPFHNLWQIDPDPGNLCQPASSKLLIFLVVTLNIVTDIYLMAIPIPVLWKANVPKFKKLILVLLFSGGVFVMVAGILRCVLILKNPTTGPQQAASWAVRESFVAVVTSSIPMVWGWIRPKLRPLYPPFLTSIRLRDKDTQDGNDVAPSDFRERAFLENQPRVPMSAATRQNITRSGNWTTVCAEKRPTLKSVQCKAVITKKVDIEVSSSVATM</sequence>
<dbReference type="OrthoDB" id="2988756at2759"/>
<evidence type="ECO:0000256" key="2">
    <source>
        <dbReference type="ARBA" id="ARBA00022692"/>
    </source>
</evidence>
<evidence type="ECO:0000256" key="1">
    <source>
        <dbReference type="ARBA" id="ARBA00004141"/>
    </source>
</evidence>
<evidence type="ECO:0000256" key="6">
    <source>
        <dbReference type="SAM" id="Phobius"/>
    </source>
</evidence>
<feature type="transmembrane region" description="Helical" evidence="6">
    <location>
        <begin position="105"/>
        <end position="129"/>
    </location>
</feature>
<comment type="similarity">
    <text evidence="5">Belongs to the SAT4 family.</text>
</comment>
<feature type="domain" description="Rhodopsin" evidence="7">
    <location>
        <begin position="25"/>
        <end position="278"/>
    </location>
</feature>
<dbReference type="InterPro" id="IPR052337">
    <property type="entry name" value="SAT4-like"/>
</dbReference>
<feature type="transmembrane region" description="Helical" evidence="6">
    <location>
        <begin position="223"/>
        <end position="246"/>
    </location>
</feature>
<proteinExistence type="inferred from homology"/>